<evidence type="ECO:0000313" key="2">
    <source>
        <dbReference type="EMBL" id="EPS65435.1"/>
    </source>
</evidence>
<gene>
    <name evidence="2" type="ORF">M569_09345</name>
</gene>
<feature type="compositionally biased region" description="Acidic residues" evidence="1">
    <location>
        <begin position="224"/>
        <end position="237"/>
    </location>
</feature>
<dbReference type="OrthoDB" id="1938526at2759"/>
<reference evidence="2 3" key="1">
    <citation type="journal article" date="2013" name="BMC Genomics">
        <title>The miniature genome of a carnivorous plant Genlisea aurea contains a low number of genes and short non-coding sequences.</title>
        <authorList>
            <person name="Leushkin E.V."/>
            <person name="Sutormin R.A."/>
            <person name="Nabieva E.R."/>
            <person name="Penin A.A."/>
            <person name="Kondrashov A.S."/>
            <person name="Logacheva M.D."/>
        </authorList>
    </citation>
    <scope>NUCLEOTIDE SEQUENCE [LARGE SCALE GENOMIC DNA]</scope>
</reference>
<dbReference type="EMBL" id="AUSU01004228">
    <property type="protein sequence ID" value="EPS65435.1"/>
    <property type="molecule type" value="Genomic_DNA"/>
</dbReference>
<protein>
    <recommendedName>
        <fullName evidence="4">ELM2 domain-containing protein</fullName>
    </recommendedName>
</protein>
<dbReference type="Proteomes" id="UP000015453">
    <property type="component" value="Unassembled WGS sequence"/>
</dbReference>
<dbReference type="AlphaFoldDB" id="S8CF21"/>
<evidence type="ECO:0000313" key="3">
    <source>
        <dbReference type="Proteomes" id="UP000015453"/>
    </source>
</evidence>
<feature type="region of interest" description="Disordered" evidence="1">
    <location>
        <begin position="86"/>
        <end position="107"/>
    </location>
</feature>
<sequence>MKPEASKKRKSKTGLDESPEEDSNLLPHFILSTKEFKAIPFGPRFQADIPELGGSPEDTELRITSYIADPDNAKWLGATIWPNKSRKEKKNSTEIGKGRPETCSCKSPGSPDSCIRLHVRQATRRLHADLGHIFYIWKFHEMGEKQVADSWSAKDQRAFDDILRKRSPPSSSSPSRGVEEEWTRRAHMHFLNKSRRDVVSYYFNVYVLRRMRQNAGSSSKVEFDTDDDDGGDGYDETEGSKGGRSRRYLRG</sequence>
<feature type="region of interest" description="Disordered" evidence="1">
    <location>
        <begin position="1"/>
        <end position="24"/>
    </location>
</feature>
<dbReference type="PANTHER" id="PTHR46872">
    <property type="entry name" value="DNA BINDING PROTEIN"/>
    <property type="match status" value="1"/>
</dbReference>
<feature type="compositionally biased region" description="Basic and acidic residues" evidence="1">
    <location>
        <begin position="90"/>
        <end position="100"/>
    </location>
</feature>
<organism evidence="2 3">
    <name type="scientific">Genlisea aurea</name>
    <dbReference type="NCBI Taxonomy" id="192259"/>
    <lineage>
        <taxon>Eukaryota</taxon>
        <taxon>Viridiplantae</taxon>
        <taxon>Streptophyta</taxon>
        <taxon>Embryophyta</taxon>
        <taxon>Tracheophyta</taxon>
        <taxon>Spermatophyta</taxon>
        <taxon>Magnoliopsida</taxon>
        <taxon>eudicotyledons</taxon>
        <taxon>Gunneridae</taxon>
        <taxon>Pentapetalae</taxon>
        <taxon>asterids</taxon>
        <taxon>lamiids</taxon>
        <taxon>Lamiales</taxon>
        <taxon>Lentibulariaceae</taxon>
        <taxon>Genlisea</taxon>
    </lineage>
</organism>
<accession>S8CF21</accession>
<comment type="caution">
    <text evidence="2">The sequence shown here is derived from an EMBL/GenBank/DDBJ whole genome shotgun (WGS) entry which is preliminary data.</text>
</comment>
<feature type="region of interest" description="Disordered" evidence="1">
    <location>
        <begin position="214"/>
        <end position="251"/>
    </location>
</feature>
<feature type="region of interest" description="Disordered" evidence="1">
    <location>
        <begin position="162"/>
        <end position="181"/>
    </location>
</feature>
<proteinExistence type="predicted"/>
<evidence type="ECO:0008006" key="4">
    <source>
        <dbReference type="Google" id="ProtNLM"/>
    </source>
</evidence>
<dbReference type="PANTHER" id="PTHR46872:SF10">
    <property type="entry name" value="MYB-LIKE DOMAIN-CONTAINING PROTEIN"/>
    <property type="match status" value="1"/>
</dbReference>
<keyword evidence="3" id="KW-1185">Reference proteome</keyword>
<evidence type="ECO:0000256" key="1">
    <source>
        <dbReference type="SAM" id="MobiDB-lite"/>
    </source>
</evidence>
<name>S8CF21_9LAMI</name>